<feature type="chain" id="PRO_5015651655" evidence="1">
    <location>
        <begin position="20"/>
        <end position="244"/>
    </location>
</feature>
<comment type="caution">
    <text evidence="2">The sequence shown here is derived from an EMBL/GenBank/DDBJ whole genome shotgun (WGS) entry which is preliminary data.</text>
</comment>
<evidence type="ECO:0000313" key="3">
    <source>
        <dbReference type="Proteomes" id="UP000239156"/>
    </source>
</evidence>
<feature type="signal peptide" evidence="1">
    <location>
        <begin position="1"/>
        <end position="19"/>
    </location>
</feature>
<dbReference type="VEuPathDB" id="FungiDB:PSTT_08662"/>
<keyword evidence="1" id="KW-0732">Signal</keyword>
<gene>
    <name evidence="2" type="ORF">PSTT_08662</name>
</gene>
<dbReference type="Proteomes" id="UP000239156">
    <property type="component" value="Unassembled WGS sequence"/>
</dbReference>
<dbReference type="VEuPathDB" id="FungiDB:PSHT_08777"/>
<keyword evidence="3" id="KW-1185">Reference proteome</keyword>
<evidence type="ECO:0000313" key="2">
    <source>
        <dbReference type="EMBL" id="POW06821.1"/>
    </source>
</evidence>
<organism evidence="2 3">
    <name type="scientific">Puccinia striiformis</name>
    <dbReference type="NCBI Taxonomy" id="27350"/>
    <lineage>
        <taxon>Eukaryota</taxon>
        <taxon>Fungi</taxon>
        <taxon>Dikarya</taxon>
        <taxon>Basidiomycota</taxon>
        <taxon>Pucciniomycotina</taxon>
        <taxon>Pucciniomycetes</taxon>
        <taxon>Pucciniales</taxon>
        <taxon>Pucciniaceae</taxon>
        <taxon>Puccinia</taxon>
    </lineage>
</organism>
<protein>
    <submittedName>
        <fullName evidence="2">Uncharacterized protein</fullName>
    </submittedName>
</protein>
<dbReference type="AlphaFoldDB" id="A0A2S4VBD3"/>
<proteinExistence type="predicted"/>
<sequence>MKIQQLITALGLCLSQALAGPVDKFEPQIKSIVVDLTEHRFISDNPASGTKLNDALHMNLHEPVAAQNTQEFYDAIDPLLNVDKENTKIFMDIRAAHEDTMRDNFGAHPEVRATRLRVYQNAMYSRLRDIVQDGDGKPVEEALNTLHRYAKSLINKHFNEASESQTLHRSSSKTRGSFEYRTTGQINKDLAKTNGDVPQARLIDGTNLEAFGKFLISHAEEQYKLRFGPVLRRNESEVFLSTYF</sequence>
<accession>A0A2S4VBD3</accession>
<name>A0A2S4VBD3_9BASI</name>
<dbReference type="EMBL" id="PKSL01000081">
    <property type="protein sequence ID" value="POW06821.1"/>
    <property type="molecule type" value="Genomic_DNA"/>
</dbReference>
<reference evidence="2" key="1">
    <citation type="submission" date="2017-12" db="EMBL/GenBank/DDBJ databases">
        <title>Gene loss provides genomic basis for host adaptation in cereal stripe rust fungi.</title>
        <authorList>
            <person name="Xia C."/>
        </authorList>
    </citation>
    <scope>NUCLEOTIDE SEQUENCE [LARGE SCALE GENOMIC DNA]</scope>
    <source>
        <strain evidence="2">93-210</strain>
    </source>
</reference>
<evidence type="ECO:0000256" key="1">
    <source>
        <dbReference type="SAM" id="SignalP"/>
    </source>
</evidence>